<reference evidence="3 4" key="1">
    <citation type="submission" date="2023-03" db="EMBL/GenBank/DDBJ databases">
        <title>Fodinicurvata sp. CAU 1616 isolated from sea sendiment.</title>
        <authorList>
            <person name="Kim W."/>
        </authorList>
    </citation>
    <scope>NUCLEOTIDE SEQUENCE [LARGE SCALE GENOMIC DNA]</scope>
    <source>
        <strain evidence="3 4">CAU 1616</strain>
    </source>
</reference>
<keyword evidence="1 3" id="KW-0413">Isomerase</keyword>
<sequence length="201" mass="22124">MASATLDFYFDFSSPYGYLAAMQIEKLAAKHDRKVAWKPYLLGAVYQKIGGEPLVNVPMKGEYSRRDMERCAREIGVPLTFPPAFPFASVAACRAVYWQQGDDPTAAGDLVTALYRKAFAEGGDISSAEGVLAVAEGLGIDRAALSQALQEPAIKQRFKQEVEAALARGVFGSPFIFVDDEPFWGSDRLEMVDRWLSRGGW</sequence>
<dbReference type="InterPro" id="IPR036249">
    <property type="entry name" value="Thioredoxin-like_sf"/>
</dbReference>
<dbReference type="Proteomes" id="UP001215503">
    <property type="component" value="Unassembled WGS sequence"/>
</dbReference>
<dbReference type="InterPro" id="IPR014440">
    <property type="entry name" value="HCCAis_GSTk"/>
</dbReference>
<accession>A0ABT5YJD7</accession>
<dbReference type="RefSeq" id="WP_275819799.1">
    <property type="nucleotide sequence ID" value="NZ_JARHUD010000001.1"/>
</dbReference>
<dbReference type="PIRSF" id="PIRSF006386">
    <property type="entry name" value="HCCAis_GSTk"/>
    <property type="match status" value="1"/>
</dbReference>
<dbReference type="InterPro" id="IPR044087">
    <property type="entry name" value="NahD-like"/>
</dbReference>
<comment type="caution">
    <text evidence="3">The sequence shown here is derived from an EMBL/GenBank/DDBJ whole genome shotgun (WGS) entry which is preliminary data.</text>
</comment>
<dbReference type="InterPro" id="IPR051924">
    <property type="entry name" value="GST_Kappa/NadH"/>
</dbReference>
<evidence type="ECO:0000313" key="4">
    <source>
        <dbReference type="Proteomes" id="UP001215503"/>
    </source>
</evidence>
<dbReference type="PANTHER" id="PTHR42943">
    <property type="entry name" value="GLUTATHIONE S-TRANSFERASE KAPPA"/>
    <property type="match status" value="1"/>
</dbReference>
<evidence type="ECO:0000259" key="2">
    <source>
        <dbReference type="Pfam" id="PF01323"/>
    </source>
</evidence>
<protein>
    <recommendedName>
        <fullName evidence="1">2-hydroxychromene-2-carboxylate isomerase</fullName>
        <ecNumber evidence="1">5.99.1.4</ecNumber>
    </recommendedName>
</protein>
<dbReference type="EMBL" id="JARHUD010000001">
    <property type="protein sequence ID" value="MDF2094900.1"/>
    <property type="molecule type" value="Genomic_DNA"/>
</dbReference>
<dbReference type="Gene3D" id="3.40.30.10">
    <property type="entry name" value="Glutaredoxin"/>
    <property type="match status" value="1"/>
</dbReference>
<dbReference type="PANTHER" id="PTHR42943:SF2">
    <property type="entry name" value="GLUTATHIONE S-TRANSFERASE KAPPA 1"/>
    <property type="match status" value="1"/>
</dbReference>
<dbReference type="InterPro" id="IPR001853">
    <property type="entry name" value="DSBA-like_thioredoxin_dom"/>
</dbReference>
<gene>
    <name evidence="3" type="ORF">P2G67_02785</name>
</gene>
<evidence type="ECO:0000256" key="1">
    <source>
        <dbReference type="PIRNR" id="PIRNR006386"/>
    </source>
</evidence>
<organism evidence="3 4">
    <name type="scientific">Aquibaculum arenosum</name>
    <dbReference type="NCBI Taxonomy" id="3032591"/>
    <lineage>
        <taxon>Bacteria</taxon>
        <taxon>Pseudomonadati</taxon>
        <taxon>Pseudomonadota</taxon>
        <taxon>Alphaproteobacteria</taxon>
        <taxon>Rhodospirillales</taxon>
        <taxon>Rhodovibrionaceae</taxon>
        <taxon>Aquibaculum</taxon>
    </lineage>
</organism>
<dbReference type="SUPFAM" id="SSF52833">
    <property type="entry name" value="Thioredoxin-like"/>
    <property type="match status" value="1"/>
</dbReference>
<comment type="similarity">
    <text evidence="1">Belongs to the GST superfamily. NadH family.</text>
</comment>
<keyword evidence="4" id="KW-1185">Reference proteome</keyword>
<dbReference type="Pfam" id="PF01323">
    <property type="entry name" value="DSBA"/>
    <property type="match status" value="1"/>
</dbReference>
<comment type="catalytic activity">
    <reaction evidence="1">
        <text>2-hydroxychromene-2-carboxylate = (3E)-4-(2-hydroxyphenyl)-2-oxobut-3-enoate</text>
        <dbReference type="Rhea" id="RHEA:27401"/>
        <dbReference type="ChEBI" id="CHEBI:59350"/>
        <dbReference type="ChEBI" id="CHEBI:59353"/>
        <dbReference type="EC" id="5.99.1.4"/>
    </reaction>
</comment>
<name>A0ABT5YJD7_9PROT</name>
<dbReference type="EC" id="5.99.1.4" evidence="1"/>
<dbReference type="GO" id="GO:0016853">
    <property type="term" value="F:isomerase activity"/>
    <property type="evidence" value="ECO:0007669"/>
    <property type="project" value="UniProtKB-KW"/>
</dbReference>
<evidence type="ECO:0000313" key="3">
    <source>
        <dbReference type="EMBL" id="MDF2094900.1"/>
    </source>
</evidence>
<proteinExistence type="inferred from homology"/>
<feature type="domain" description="DSBA-like thioredoxin" evidence="2">
    <location>
        <begin position="5"/>
        <end position="193"/>
    </location>
</feature>
<dbReference type="CDD" id="cd03022">
    <property type="entry name" value="DsbA_HCCA_Iso"/>
    <property type="match status" value="1"/>
</dbReference>